<evidence type="ECO:0008006" key="4">
    <source>
        <dbReference type="Google" id="ProtNLM"/>
    </source>
</evidence>
<evidence type="ECO:0000313" key="3">
    <source>
        <dbReference type="Proteomes" id="UP001596053"/>
    </source>
</evidence>
<dbReference type="Proteomes" id="UP001596053">
    <property type="component" value="Unassembled WGS sequence"/>
</dbReference>
<feature type="region of interest" description="Disordered" evidence="1">
    <location>
        <begin position="97"/>
        <end position="117"/>
    </location>
</feature>
<organism evidence="2 3">
    <name type="scientific">Bosea eneae</name>
    <dbReference type="NCBI Taxonomy" id="151454"/>
    <lineage>
        <taxon>Bacteria</taxon>
        <taxon>Pseudomonadati</taxon>
        <taxon>Pseudomonadota</taxon>
        <taxon>Alphaproteobacteria</taxon>
        <taxon>Hyphomicrobiales</taxon>
        <taxon>Boseaceae</taxon>
        <taxon>Bosea</taxon>
    </lineage>
</organism>
<feature type="region of interest" description="Disordered" evidence="1">
    <location>
        <begin position="1"/>
        <end position="31"/>
    </location>
</feature>
<protein>
    <recommendedName>
        <fullName evidence="4">TFIIB-type domain-containing protein</fullName>
    </recommendedName>
</protein>
<comment type="caution">
    <text evidence="2">The sequence shown here is derived from an EMBL/GenBank/DDBJ whole genome shotgun (WGS) entry which is preliminary data.</text>
</comment>
<proteinExistence type="predicted"/>
<evidence type="ECO:0000256" key="1">
    <source>
        <dbReference type="SAM" id="MobiDB-lite"/>
    </source>
</evidence>
<reference evidence="3" key="1">
    <citation type="journal article" date="2019" name="Int. J. Syst. Evol. Microbiol.">
        <title>The Global Catalogue of Microorganisms (GCM) 10K type strain sequencing project: providing services to taxonomists for standard genome sequencing and annotation.</title>
        <authorList>
            <consortium name="The Broad Institute Genomics Platform"/>
            <consortium name="The Broad Institute Genome Sequencing Center for Infectious Disease"/>
            <person name="Wu L."/>
            <person name="Ma J."/>
        </authorList>
    </citation>
    <scope>NUCLEOTIDE SEQUENCE [LARGE SCALE GENOMIC DNA]</scope>
    <source>
        <strain evidence="3">NCAIM B.01391</strain>
    </source>
</reference>
<evidence type="ECO:0000313" key="2">
    <source>
        <dbReference type="EMBL" id="MFC5418693.1"/>
    </source>
</evidence>
<name>A0ABW0IK93_9HYPH</name>
<sequence>MMSSYASNPGLAGIRDALTPTPSRREHKECGVEGEGHALAIEPRSPEFACDACGATTIEIPEWTDDQAVLECQECGKPLGKIRLILAVLEAALVDNENEPSADELSSGAQGSRRLSH</sequence>
<dbReference type="EMBL" id="JBHSLW010000005">
    <property type="protein sequence ID" value="MFC5418693.1"/>
    <property type="molecule type" value="Genomic_DNA"/>
</dbReference>
<keyword evidence="3" id="KW-1185">Reference proteome</keyword>
<gene>
    <name evidence="2" type="ORF">ACFPOB_03845</name>
</gene>
<accession>A0ABW0IK93</accession>